<feature type="region of interest" description="Disordered" evidence="1">
    <location>
        <begin position="1"/>
        <end position="85"/>
    </location>
</feature>
<dbReference type="EMBL" id="CP029078">
    <property type="protein sequence ID" value="QCN86025.1"/>
    <property type="molecule type" value="Genomic_DNA"/>
</dbReference>
<sequence>MRLCASAPLGDGDARDVSQGSSTVSVSRLGRLGRGAVGAGSRPVGRQPELGNERAAVDAGATHAGGVQADPSSGHLAERARTAEGGPAVKGADLRIARLDDPRSSAFLAFTRRATLDSLTALRSIRRTAPGQTCLCAWYRGEVIGCTSWHQRRKLDYTDLDGAPAHITSVYLCSSEVLPEFRGRGVGGLLYERRLTECGGDNRPVAVEILGRGTPLSVADDAWAGLVWHLTRGFLIVGHSNDEDAGPVLARRSSAFCVAPGARCRTRHLLNGFERHTIATARRTVTSREE</sequence>
<dbReference type="InterPro" id="IPR000182">
    <property type="entry name" value="GNAT_dom"/>
</dbReference>
<evidence type="ECO:0000259" key="2">
    <source>
        <dbReference type="Pfam" id="PF00583"/>
    </source>
</evidence>
<name>A0ABX5TT34_STRGD</name>
<dbReference type="Proteomes" id="UP000501753">
    <property type="component" value="Chromosome"/>
</dbReference>
<evidence type="ECO:0000313" key="3">
    <source>
        <dbReference type="EMBL" id="QCN86025.1"/>
    </source>
</evidence>
<keyword evidence="4" id="KW-1185">Reference proteome</keyword>
<protein>
    <recommendedName>
        <fullName evidence="2">N-acetyltransferase domain-containing protein</fullName>
    </recommendedName>
</protein>
<dbReference type="Pfam" id="PF00583">
    <property type="entry name" value="Acetyltransf_1"/>
    <property type="match status" value="1"/>
</dbReference>
<organism evidence="3 4">
    <name type="scientific">Streptomyces griseoviridis</name>
    <dbReference type="NCBI Taxonomy" id="45398"/>
    <lineage>
        <taxon>Bacteria</taxon>
        <taxon>Bacillati</taxon>
        <taxon>Actinomycetota</taxon>
        <taxon>Actinomycetes</taxon>
        <taxon>Kitasatosporales</taxon>
        <taxon>Streptomycetaceae</taxon>
        <taxon>Streptomyces</taxon>
    </lineage>
</organism>
<proteinExistence type="predicted"/>
<evidence type="ECO:0000313" key="4">
    <source>
        <dbReference type="Proteomes" id="UP000501753"/>
    </source>
</evidence>
<dbReference type="SUPFAM" id="SSF55729">
    <property type="entry name" value="Acyl-CoA N-acyltransferases (Nat)"/>
    <property type="match status" value="1"/>
</dbReference>
<evidence type="ECO:0000256" key="1">
    <source>
        <dbReference type="SAM" id="MobiDB-lite"/>
    </source>
</evidence>
<accession>A0ABX5TT34</accession>
<gene>
    <name evidence="3" type="ORF">DDJ31_14400</name>
</gene>
<feature type="domain" description="N-acetyltransferase" evidence="2">
    <location>
        <begin position="128"/>
        <end position="195"/>
    </location>
</feature>
<reference evidence="3 4" key="1">
    <citation type="submission" date="2018-04" db="EMBL/GenBank/DDBJ databases">
        <title>Complete genome sequences of Streptomyces griseoviridis K61 and characterization of antagonistic properties of biological control agents.</title>
        <authorList>
            <person name="Mariita R.M."/>
            <person name="Sello J.K."/>
        </authorList>
    </citation>
    <scope>NUCLEOTIDE SEQUENCE [LARGE SCALE GENOMIC DNA]</scope>
    <source>
        <strain evidence="3 4">K61</strain>
    </source>
</reference>
<dbReference type="InterPro" id="IPR016181">
    <property type="entry name" value="Acyl_CoA_acyltransferase"/>
</dbReference>
<dbReference type="CDD" id="cd04301">
    <property type="entry name" value="NAT_SF"/>
    <property type="match status" value="1"/>
</dbReference>
<dbReference type="Gene3D" id="3.40.630.30">
    <property type="match status" value="1"/>
</dbReference>